<comment type="subunit">
    <text evidence="12">Interacts with PEX5, probably required to target it into peroxisomes.</text>
</comment>
<evidence type="ECO:0000256" key="14">
    <source>
        <dbReference type="ARBA" id="ARBA00041063"/>
    </source>
</evidence>
<evidence type="ECO:0000256" key="15">
    <source>
        <dbReference type="ARBA" id="ARBA00047570"/>
    </source>
</evidence>
<evidence type="ECO:0000256" key="10">
    <source>
        <dbReference type="ARBA" id="ARBA00023160"/>
    </source>
</evidence>
<keyword evidence="23" id="KW-1185">Reference proteome</keyword>
<evidence type="ECO:0000256" key="11">
    <source>
        <dbReference type="ARBA" id="ARBA00037124"/>
    </source>
</evidence>
<evidence type="ECO:0000256" key="6">
    <source>
        <dbReference type="ARBA" id="ARBA00022857"/>
    </source>
</evidence>
<protein>
    <recommendedName>
        <fullName evidence="14">Peroxisomal trans-2-enoyl-CoA reductase</fullName>
        <ecNumber evidence="13">1.3.1.38</ecNumber>
    </recommendedName>
</protein>
<evidence type="ECO:0000256" key="12">
    <source>
        <dbReference type="ARBA" id="ARBA00038622"/>
    </source>
</evidence>
<comment type="catalytic activity">
    <reaction evidence="15">
        <text>(2E)-dodecenoyl-CoA + NADPH + H(+) = dodecanoyl-CoA + NADP(+)</text>
        <dbReference type="Rhea" id="RHEA:44964"/>
        <dbReference type="ChEBI" id="CHEBI:15378"/>
        <dbReference type="ChEBI" id="CHEBI:57330"/>
        <dbReference type="ChEBI" id="CHEBI:57375"/>
        <dbReference type="ChEBI" id="CHEBI:57783"/>
        <dbReference type="ChEBI" id="CHEBI:58349"/>
    </reaction>
    <physiologicalReaction direction="left-to-right" evidence="15">
        <dbReference type="Rhea" id="RHEA:44965"/>
    </physiologicalReaction>
</comment>
<evidence type="ECO:0000256" key="20">
    <source>
        <dbReference type="ARBA" id="ARBA00049559"/>
    </source>
</evidence>
<evidence type="ECO:0000256" key="2">
    <source>
        <dbReference type="ARBA" id="ARBA00005189"/>
    </source>
</evidence>
<evidence type="ECO:0000313" key="23">
    <source>
        <dbReference type="Proteomes" id="UP000494365"/>
    </source>
</evidence>
<organism evidence="22 23">
    <name type="scientific">Paraburkholderia ultramafica</name>
    <dbReference type="NCBI Taxonomy" id="1544867"/>
    <lineage>
        <taxon>Bacteria</taxon>
        <taxon>Pseudomonadati</taxon>
        <taxon>Pseudomonadota</taxon>
        <taxon>Betaproteobacteria</taxon>
        <taxon>Burkholderiales</taxon>
        <taxon>Burkholderiaceae</taxon>
        <taxon>Paraburkholderia</taxon>
    </lineage>
</organism>
<evidence type="ECO:0000256" key="7">
    <source>
        <dbReference type="ARBA" id="ARBA00023002"/>
    </source>
</evidence>
<evidence type="ECO:0000256" key="9">
    <source>
        <dbReference type="ARBA" id="ARBA00023140"/>
    </source>
</evidence>
<dbReference type="SUPFAM" id="SSF51735">
    <property type="entry name" value="NAD(P)-binding Rossmann-fold domains"/>
    <property type="match status" value="1"/>
</dbReference>
<evidence type="ECO:0000256" key="5">
    <source>
        <dbReference type="ARBA" id="ARBA00022832"/>
    </source>
</evidence>
<dbReference type="InterPro" id="IPR052388">
    <property type="entry name" value="Peroxisomal_t2-enoyl-CoA_red"/>
</dbReference>
<dbReference type="Proteomes" id="UP000494365">
    <property type="component" value="Unassembled WGS sequence"/>
</dbReference>
<comment type="catalytic activity">
    <reaction evidence="20">
        <text>(2E)-octenoyl-CoA + NADPH + H(+) = octanoyl-CoA + NADP(+)</text>
        <dbReference type="Rhea" id="RHEA:44952"/>
        <dbReference type="ChEBI" id="CHEBI:15378"/>
        <dbReference type="ChEBI" id="CHEBI:57386"/>
        <dbReference type="ChEBI" id="CHEBI:57783"/>
        <dbReference type="ChEBI" id="CHEBI:58349"/>
        <dbReference type="ChEBI" id="CHEBI:62242"/>
    </reaction>
    <physiologicalReaction direction="left-to-right" evidence="20">
        <dbReference type="Rhea" id="RHEA:44953"/>
    </physiologicalReaction>
</comment>
<name>A0A6S7D7S8_9BURK</name>
<sequence length="65" mass="6795">MKQKLAADGKSEQKGLAEPAAEVPLKRLGRPEELGALVAFLASGRASYINGTTIQADGGVGRRML</sequence>
<comment type="catalytic activity">
    <reaction evidence="18">
        <text>a (2E)-enoyl-CoA + NADPH + H(+) = a 2,3-saturated acyl-CoA + NADP(+)</text>
        <dbReference type="Rhea" id="RHEA:33763"/>
        <dbReference type="ChEBI" id="CHEBI:15378"/>
        <dbReference type="ChEBI" id="CHEBI:57783"/>
        <dbReference type="ChEBI" id="CHEBI:58349"/>
        <dbReference type="ChEBI" id="CHEBI:58856"/>
        <dbReference type="ChEBI" id="CHEBI:65111"/>
        <dbReference type="EC" id="1.3.1.38"/>
    </reaction>
    <physiologicalReaction direction="left-to-right" evidence="18">
        <dbReference type="Rhea" id="RHEA:33764"/>
    </physiologicalReaction>
</comment>
<evidence type="ECO:0000256" key="3">
    <source>
        <dbReference type="ARBA" id="ARBA00022516"/>
    </source>
</evidence>
<reference evidence="22 23" key="1">
    <citation type="submission" date="2020-04" db="EMBL/GenBank/DDBJ databases">
        <authorList>
            <person name="De Canck E."/>
        </authorList>
    </citation>
    <scope>NUCLEOTIDE SEQUENCE [LARGE SCALE GENOMIC DNA]</scope>
    <source>
        <strain evidence="22 23">LMG 28614</strain>
    </source>
</reference>
<keyword evidence="7" id="KW-0560">Oxidoreductase</keyword>
<comment type="catalytic activity">
    <reaction evidence="19">
        <text>(2E)-decenoyl-CoA + NADPH + H(+) = decanoyl-CoA + NADP(+)</text>
        <dbReference type="Rhea" id="RHEA:44960"/>
        <dbReference type="ChEBI" id="CHEBI:15378"/>
        <dbReference type="ChEBI" id="CHEBI:57783"/>
        <dbReference type="ChEBI" id="CHEBI:58349"/>
        <dbReference type="ChEBI" id="CHEBI:61406"/>
        <dbReference type="ChEBI" id="CHEBI:61430"/>
    </reaction>
    <physiologicalReaction direction="left-to-right" evidence="19">
        <dbReference type="Rhea" id="RHEA:44961"/>
    </physiologicalReaction>
</comment>
<keyword evidence="10" id="KW-0275">Fatty acid biosynthesis</keyword>
<keyword evidence="8" id="KW-0443">Lipid metabolism</keyword>
<dbReference type="EMBL" id="CADIKK010000083">
    <property type="protein sequence ID" value="CAB3809789.1"/>
    <property type="molecule type" value="Genomic_DNA"/>
</dbReference>
<evidence type="ECO:0000256" key="1">
    <source>
        <dbReference type="ARBA" id="ARBA00004275"/>
    </source>
</evidence>
<keyword evidence="5" id="KW-0276">Fatty acid metabolism</keyword>
<comment type="catalytic activity">
    <reaction evidence="17">
        <text>(2E)-hexenoyl-CoA + NADPH + H(+) = hexanoyl-CoA + NADP(+)</text>
        <dbReference type="Rhea" id="RHEA:44956"/>
        <dbReference type="ChEBI" id="CHEBI:15378"/>
        <dbReference type="ChEBI" id="CHEBI:57783"/>
        <dbReference type="ChEBI" id="CHEBI:58349"/>
        <dbReference type="ChEBI" id="CHEBI:62077"/>
        <dbReference type="ChEBI" id="CHEBI:62620"/>
    </reaction>
    <physiologicalReaction direction="left-to-right" evidence="17">
        <dbReference type="Rhea" id="RHEA:44957"/>
    </physiologicalReaction>
</comment>
<evidence type="ECO:0000256" key="19">
    <source>
        <dbReference type="ARBA" id="ARBA00049386"/>
    </source>
</evidence>
<evidence type="ECO:0000256" key="16">
    <source>
        <dbReference type="ARBA" id="ARBA00048686"/>
    </source>
</evidence>
<dbReference type="InterPro" id="IPR002347">
    <property type="entry name" value="SDR_fam"/>
</dbReference>
<comment type="subcellular location">
    <subcellularLocation>
        <location evidence="1">Peroxisome</location>
    </subcellularLocation>
</comment>
<keyword evidence="6" id="KW-0521">NADP</keyword>
<keyword evidence="4" id="KW-0597">Phosphoprotein</keyword>
<comment type="catalytic activity">
    <reaction evidence="16">
        <text>(2E)-tetradecenoyl-CoA + NADPH + H(+) = tetradecanoyl-CoA + NADP(+)</text>
        <dbReference type="Rhea" id="RHEA:44968"/>
        <dbReference type="ChEBI" id="CHEBI:15378"/>
        <dbReference type="ChEBI" id="CHEBI:57385"/>
        <dbReference type="ChEBI" id="CHEBI:57783"/>
        <dbReference type="ChEBI" id="CHEBI:58349"/>
        <dbReference type="ChEBI" id="CHEBI:61405"/>
    </reaction>
    <physiologicalReaction direction="left-to-right" evidence="16">
        <dbReference type="Rhea" id="RHEA:44969"/>
    </physiologicalReaction>
</comment>
<dbReference type="InterPro" id="IPR036291">
    <property type="entry name" value="NAD(P)-bd_dom_sf"/>
</dbReference>
<keyword evidence="3" id="KW-0444">Lipid biosynthesis</keyword>
<dbReference type="AlphaFoldDB" id="A0A6S7D7S8"/>
<feature type="region of interest" description="Disordered" evidence="21">
    <location>
        <begin position="1"/>
        <end position="22"/>
    </location>
</feature>
<dbReference type="Pfam" id="PF13561">
    <property type="entry name" value="adh_short_C2"/>
    <property type="match status" value="1"/>
</dbReference>
<evidence type="ECO:0000256" key="17">
    <source>
        <dbReference type="ARBA" id="ARBA00049108"/>
    </source>
</evidence>
<dbReference type="Gene3D" id="3.40.50.720">
    <property type="entry name" value="NAD(P)-binding Rossmann-like Domain"/>
    <property type="match status" value="1"/>
</dbReference>
<dbReference type="GO" id="GO:0033306">
    <property type="term" value="P:phytol metabolic process"/>
    <property type="evidence" value="ECO:0007669"/>
    <property type="project" value="TreeGrafter"/>
</dbReference>
<gene>
    <name evidence="22" type="ORF">LMG28614_07137</name>
</gene>
<dbReference type="GO" id="GO:0006633">
    <property type="term" value="P:fatty acid biosynthetic process"/>
    <property type="evidence" value="ECO:0007669"/>
    <property type="project" value="UniProtKB-KW"/>
</dbReference>
<evidence type="ECO:0000256" key="21">
    <source>
        <dbReference type="SAM" id="MobiDB-lite"/>
    </source>
</evidence>
<proteinExistence type="predicted"/>
<accession>A0A6S7D7S8</accession>
<keyword evidence="9" id="KW-0576">Peroxisome</keyword>
<evidence type="ECO:0000256" key="13">
    <source>
        <dbReference type="ARBA" id="ARBA00038849"/>
    </source>
</evidence>
<comment type="pathway">
    <text evidence="2">Lipid metabolism.</text>
</comment>
<feature type="compositionally biased region" description="Basic and acidic residues" evidence="21">
    <location>
        <begin position="1"/>
        <end position="15"/>
    </location>
</feature>
<dbReference type="GO" id="GO:0019166">
    <property type="term" value="F:trans-2-enoyl-CoA reductase (NADPH) activity"/>
    <property type="evidence" value="ECO:0007669"/>
    <property type="project" value="UniProtKB-EC"/>
</dbReference>
<evidence type="ECO:0000256" key="18">
    <source>
        <dbReference type="ARBA" id="ARBA00049251"/>
    </source>
</evidence>
<evidence type="ECO:0000256" key="8">
    <source>
        <dbReference type="ARBA" id="ARBA00023098"/>
    </source>
</evidence>
<comment type="function">
    <text evidence="11">Participates in chain elongation of fatty acids. Catalyzes the reduction of trans-2-enoyl-CoAs of varying chain lengths from 6:1 to 16:1, having maximum activity with 10:1 CoA. Has no 2,4-dienoyl-CoA reductase activity.</text>
</comment>
<dbReference type="PANTHER" id="PTHR24317:SF7">
    <property type="entry name" value="PEROXISOMAL TRANS-2-ENOYL-COA REDUCTASE"/>
    <property type="match status" value="1"/>
</dbReference>
<dbReference type="PANTHER" id="PTHR24317">
    <property type="entry name" value="PEROXISOMAL TRANS-2-ENOYL-COA REDUCTASE"/>
    <property type="match status" value="1"/>
</dbReference>
<evidence type="ECO:0000313" key="22">
    <source>
        <dbReference type="EMBL" id="CAB3809789.1"/>
    </source>
</evidence>
<dbReference type="EC" id="1.3.1.38" evidence="13"/>
<evidence type="ECO:0000256" key="4">
    <source>
        <dbReference type="ARBA" id="ARBA00022553"/>
    </source>
</evidence>